<organism evidence="5 6">
    <name type="scientific">Mariniblastus fucicola</name>
    <dbReference type="NCBI Taxonomy" id="980251"/>
    <lineage>
        <taxon>Bacteria</taxon>
        <taxon>Pseudomonadati</taxon>
        <taxon>Planctomycetota</taxon>
        <taxon>Planctomycetia</taxon>
        <taxon>Pirellulales</taxon>
        <taxon>Pirellulaceae</taxon>
        <taxon>Mariniblastus</taxon>
    </lineage>
</organism>
<dbReference type="CDD" id="cd09822">
    <property type="entry name" value="peroxinectin_like_bacterial"/>
    <property type="match status" value="1"/>
</dbReference>
<name>A0A5B9P567_9BACT</name>
<dbReference type="InterPro" id="IPR019791">
    <property type="entry name" value="Haem_peroxidase_animal"/>
</dbReference>
<feature type="compositionally biased region" description="Basic and acidic residues" evidence="4">
    <location>
        <begin position="26"/>
        <end position="52"/>
    </location>
</feature>
<keyword evidence="3" id="KW-0325">Glycoprotein</keyword>
<evidence type="ECO:0000313" key="5">
    <source>
        <dbReference type="EMBL" id="QEG21737.1"/>
    </source>
</evidence>
<evidence type="ECO:0000256" key="1">
    <source>
        <dbReference type="ARBA" id="ARBA00004613"/>
    </source>
</evidence>
<dbReference type="PROSITE" id="PS50292">
    <property type="entry name" value="PEROXIDASE_3"/>
    <property type="match status" value="1"/>
</dbReference>
<dbReference type="KEGG" id="mff:MFFC18_15960"/>
<evidence type="ECO:0000313" key="6">
    <source>
        <dbReference type="Proteomes" id="UP000322214"/>
    </source>
</evidence>
<dbReference type="GO" id="GO:0006979">
    <property type="term" value="P:response to oxidative stress"/>
    <property type="evidence" value="ECO:0007669"/>
    <property type="project" value="InterPro"/>
</dbReference>
<dbReference type="RefSeq" id="WP_084417257.1">
    <property type="nucleotide sequence ID" value="NZ_CP042912.1"/>
</dbReference>
<dbReference type="InterPro" id="IPR010255">
    <property type="entry name" value="Haem_peroxidase_sf"/>
</dbReference>
<gene>
    <name evidence="5" type="ORF">MFFC18_15960</name>
</gene>
<dbReference type="EMBL" id="CP042912">
    <property type="protein sequence ID" value="QEG21737.1"/>
    <property type="molecule type" value="Genomic_DNA"/>
</dbReference>
<proteinExistence type="predicted"/>
<accession>A0A5B9P567</accession>
<dbReference type="STRING" id="980251.GCA_001642875_03197"/>
<dbReference type="GO" id="GO:0020037">
    <property type="term" value="F:heme binding"/>
    <property type="evidence" value="ECO:0007669"/>
    <property type="project" value="InterPro"/>
</dbReference>
<reference evidence="5 6" key="1">
    <citation type="submission" date="2019-08" db="EMBL/GenBank/DDBJ databases">
        <title>Deep-cultivation of Planctomycetes and their phenomic and genomic characterization uncovers novel biology.</title>
        <authorList>
            <person name="Wiegand S."/>
            <person name="Jogler M."/>
            <person name="Boedeker C."/>
            <person name="Pinto D."/>
            <person name="Vollmers J."/>
            <person name="Rivas-Marin E."/>
            <person name="Kohn T."/>
            <person name="Peeters S.H."/>
            <person name="Heuer A."/>
            <person name="Rast P."/>
            <person name="Oberbeckmann S."/>
            <person name="Bunk B."/>
            <person name="Jeske O."/>
            <person name="Meyerdierks A."/>
            <person name="Storesund J.E."/>
            <person name="Kallscheuer N."/>
            <person name="Luecker S."/>
            <person name="Lage O.M."/>
            <person name="Pohl T."/>
            <person name="Merkel B.J."/>
            <person name="Hornburger P."/>
            <person name="Mueller R.-W."/>
            <person name="Bruemmer F."/>
            <person name="Labrenz M."/>
            <person name="Spormann A.M."/>
            <person name="Op den Camp H."/>
            <person name="Overmann J."/>
            <person name="Amann R."/>
            <person name="Jetten M.S.M."/>
            <person name="Mascher T."/>
            <person name="Medema M.H."/>
            <person name="Devos D.P."/>
            <person name="Kaster A.-K."/>
            <person name="Ovreas L."/>
            <person name="Rohde M."/>
            <person name="Galperin M.Y."/>
            <person name="Jogler C."/>
        </authorList>
    </citation>
    <scope>NUCLEOTIDE SEQUENCE [LARGE SCALE GENOMIC DNA]</scope>
    <source>
        <strain evidence="5 6">FC18</strain>
    </source>
</reference>
<comment type="subcellular location">
    <subcellularLocation>
        <location evidence="1">Secreted</location>
    </subcellularLocation>
</comment>
<dbReference type="Pfam" id="PF03098">
    <property type="entry name" value="An_peroxidase"/>
    <property type="match status" value="1"/>
</dbReference>
<dbReference type="AlphaFoldDB" id="A0A5B9P567"/>
<evidence type="ECO:0000256" key="2">
    <source>
        <dbReference type="ARBA" id="ARBA00022525"/>
    </source>
</evidence>
<dbReference type="Proteomes" id="UP000322214">
    <property type="component" value="Chromosome"/>
</dbReference>
<dbReference type="InterPro" id="IPR037120">
    <property type="entry name" value="Haem_peroxidase_sf_animal"/>
</dbReference>
<protein>
    <submittedName>
        <fullName evidence="5">Peroxidase</fullName>
    </submittedName>
</protein>
<dbReference type="Gene3D" id="1.10.640.10">
    <property type="entry name" value="Haem peroxidase domain superfamily, animal type"/>
    <property type="match status" value="1"/>
</dbReference>
<keyword evidence="6" id="KW-1185">Reference proteome</keyword>
<dbReference type="OrthoDB" id="9765610at2"/>
<keyword evidence="5" id="KW-0575">Peroxidase</keyword>
<keyword evidence="2" id="KW-0964">Secreted</keyword>
<sequence>MRNTIMAMIGLMLITSIPTSESQAQSRDRRDEKTKDYHEAKHEFHPPRRRGPEDRIPIVIQRFRTINGSNNNLSHETWGQAGGNLRRRVPSAYEDGISLPSGSDRPSPRLISNLVSNQDEEFIANNRGMTSMVWQWGQFIDHDFGLTESHEHPPEPFPIVVPTGDLLFDPFSTGTELIFLFRSEYRTNQDNQPREQINAITSWIDGSNVYGSDAATSISLRTLSGGLMKTSDGNMLPVDDEGFFIAGDIRANEQNALTCMHTLFVREHNRIATRYATLYPTLTDEQIFVRARKRVVGIMQAITYNEFLPTLLGEGALRSYRGYRPEIFPNVSNTFTTAAYRFGHTMLPTELMRLDENYDVIDDGNLALRDAFFNPAEVRSHGIEPYIRGLIVQQAQEIDPHVTSEVRNFLFGPPGAGGFDLASLNIQRGRDHGLPDYNVVRMRFGLPPVSTFADITADPVRQLALEEAYGDVDLIDPWVGMLSEDHVADGSVGITIRTILSQQFADLRDADRFWYKLEMHPADVEVIDATRLSNVIWRNTEVRKIPRNVFQVTN</sequence>
<dbReference type="GO" id="GO:0005576">
    <property type="term" value="C:extracellular region"/>
    <property type="evidence" value="ECO:0007669"/>
    <property type="project" value="UniProtKB-SubCell"/>
</dbReference>
<dbReference type="PANTHER" id="PTHR11475">
    <property type="entry name" value="OXIDASE/PEROXIDASE"/>
    <property type="match status" value="1"/>
</dbReference>
<dbReference type="PANTHER" id="PTHR11475:SF4">
    <property type="entry name" value="CHORION PEROXIDASE"/>
    <property type="match status" value="1"/>
</dbReference>
<feature type="region of interest" description="Disordered" evidence="4">
    <location>
        <begin position="18"/>
        <end position="52"/>
    </location>
</feature>
<evidence type="ECO:0000256" key="3">
    <source>
        <dbReference type="ARBA" id="ARBA00023180"/>
    </source>
</evidence>
<dbReference type="GO" id="GO:0004601">
    <property type="term" value="F:peroxidase activity"/>
    <property type="evidence" value="ECO:0007669"/>
    <property type="project" value="UniProtKB-KW"/>
</dbReference>
<dbReference type="SUPFAM" id="SSF48113">
    <property type="entry name" value="Heme-dependent peroxidases"/>
    <property type="match status" value="1"/>
</dbReference>
<keyword evidence="5" id="KW-0560">Oxidoreductase</keyword>
<evidence type="ECO:0000256" key="4">
    <source>
        <dbReference type="SAM" id="MobiDB-lite"/>
    </source>
</evidence>
<dbReference type="PRINTS" id="PR00457">
    <property type="entry name" value="ANPEROXIDASE"/>
</dbReference>